<dbReference type="Proteomes" id="UP000018031">
    <property type="component" value="Unassembled WGS sequence"/>
</dbReference>
<evidence type="ECO:0000313" key="1">
    <source>
        <dbReference type="EMBL" id="GAD05129.1"/>
    </source>
</evidence>
<evidence type="ECO:0000313" key="2">
    <source>
        <dbReference type="Proteomes" id="UP000018031"/>
    </source>
</evidence>
<dbReference type="EMBL" id="BAOU01000020">
    <property type="protein sequence ID" value="GAD05129.1"/>
    <property type="molecule type" value="Genomic_DNA"/>
</dbReference>
<comment type="caution">
    <text evidence="1">The sequence shown here is derived from an EMBL/GenBank/DDBJ whole genome shotgun (WGS) entry which is preliminary data.</text>
</comment>
<reference evidence="2" key="1">
    <citation type="journal article" date="2013" name="Genome">
        <title>Draft Genome Sequences of Porphyromonas crevioricanis JCM 15906T and Porphyromonas cansulci JCM 13913T Isolated from a Canine Oral Cavity.</title>
        <authorList>
            <person name="Sakamoto M."/>
            <person name="Tanaka N."/>
            <person name="Shiwa Y."/>
            <person name="Yoshikawa H."/>
            <person name="Ohkuma M."/>
        </authorList>
    </citation>
    <scope>NUCLEOTIDE SEQUENCE [LARGE SCALE GENOMIC DNA]</scope>
    <source>
        <strain evidence="2">JCM 15906</strain>
    </source>
</reference>
<accession>T1DS55</accession>
<sequence length="41" mass="4707">MVEGATSISFANGEKFCLDPTKNFEFWFCIQYVIFKPISVV</sequence>
<organism evidence="1 2">
    <name type="scientific">Porphyromonas crevioricanis JCM 15906</name>
    <dbReference type="NCBI Taxonomy" id="1305617"/>
    <lineage>
        <taxon>Bacteria</taxon>
        <taxon>Pseudomonadati</taxon>
        <taxon>Bacteroidota</taxon>
        <taxon>Bacteroidia</taxon>
        <taxon>Bacteroidales</taxon>
        <taxon>Porphyromonadaceae</taxon>
        <taxon>Porphyromonas</taxon>
    </lineage>
</organism>
<protein>
    <submittedName>
        <fullName evidence="1">Uncharacterized protein</fullName>
    </submittedName>
</protein>
<reference evidence="1 2" key="2">
    <citation type="journal article" date="2013" name="Genome Announc.">
        <title>Draft Genome Sequences of Porphyromonas crevioricanis JCM 15906T and Porphyromonas cansulci JCM 13913T Isolated from a Canine Oral Cavity.</title>
        <authorList>
            <person name="Sakamoto M."/>
            <person name="Tanaka N."/>
            <person name="Shiwa Y."/>
            <person name="Yoshikawa H."/>
            <person name="Ohkuma M."/>
        </authorList>
    </citation>
    <scope>NUCLEOTIDE SEQUENCE [LARGE SCALE GENOMIC DNA]</scope>
    <source>
        <strain evidence="1 2">JCM 15906</strain>
    </source>
</reference>
<proteinExistence type="predicted"/>
<name>T1DS55_9PORP</name>
<dbReference type="AlphaFoldDB" id="T1DS55"/>
<gene>
    <name evidence="1" type="ORF">PORCRE_827</name>
</gene>